<accession>A0A7N0T3Q5</accession>
<dbReference type="Gene3D" id="1.25.40.10">
    <property type="entry name" value="Tetratricopeptide repeat domain"/>
    <property type="match status" value="2"/>
</dbReference>
<organism evidence="4 5">
    <name type="scientific">Kalanchoe fedtschenkoi</name>
    <name type="common">Lavender scallops</name>
    <name type="synonym">South American air plant</name>
    <dbReference type="NCBI Taxonomy" id="63787"/>
    <lineage>
        <taxon>Eukaryota</taxon>
        <taxon>Viridiplantae</taxon>
        <taxon>Streptophyta</taxon>
        <taxon>Embryophyta</taxon>
        <taxon>Tracheophyta</taxon>
        <taxon>Spermatophyta</taxon>
        <taxon>Magnoliopsida</taxon>
        <taxon>eudicotyledons</taxon>
        <taxon>Gunneridae</taxon>
        <taxon>Pentapetalae</taxon>
        <taxon>Saxifragales</taxon>
        <taxon>Crassulaceae</taxon>
        <taxon>Kalanchoe</taxon>
    </lineage>
</organism>
<dbReference type="InterPro" id="IPR011990">
    <property type="entry name" value="TPR-like_helical_dom_sf"/>
</dbReference>
<dbReference type="GO" id="GO:0070478">
    <property type="term" value="P:nuclear-transcribed mRNA catabolic process, 3'-5' exonucleolytic nonsense-mediated decay"/>
    <property type="evidence" value="ECO:0007669"/>
    <property type="project" value="EnsemblPlants"/>
</dbReference>
<reference evidence="4" key="1">
    <citation type="submission" date="2021-01" db="UniProtKB">
        <authorList>
            <consortium name="EnsemblPlants"/>
        </authorList>
    </citation>
    <scope>IDENTIFICATION</scope>
</reference>
<evidence type="ECO:0008006" key="6">
    <source>
        <dbReference type="Google" id="ProtNLM"/>
    </source>
</evidence>
<keyword evidence="1" id="KW-0677">Repeat</keyword>
<dbReference type="OMA" id="CRAYVMQ"/>
<protein>
    <recommendedName>
        <fullName evidence="6">Tetratricopeptide repeat protein SKI3</fullName>
    </recommendedName>
</protein>
<evidence type="ECO:0000313" key="5">
    <source>
        <dbReference type="Proteomes" id="UP000594263"/>
    </source>
</evidence>
<feature type="repeat" description="TPR" evidence="3">
    <location>
        <begin position="190"/>
        <end position="223"/>
    </location>
</feature>
<proteinExistence type="predicted"/>
<evidence type="ECO:0000256" key="3">
    <source>
        <dbReference type="PROSITE-ProRule" id="PRU00339"/>
    </source>
</evidence>
<dbReference type="PANTHER" id="PTHR15704">
    <property type="entry name" value="SUPERKILLER 3 PROTEIN-RELATED"/>
    <property type="match status" value="1"/>
</dbReference>
<dbReference type="InterPro" id="IPR039226">
    <property type="entry name" value="Ski3/TTC37"/>
</dbReference>
<feature type="repeat" description="TPR" evidence="3">
    <location>
        <begin position="413"/>
        <end position="446"/>
    </location>
</feature>
<dbReference type="GO" id="GO:1904278">
    <property type="term" value="P:positive regulation of wax biosynthetic process"/>
    <property type="evidence" value="ECO:0007669"/>
    <property type="project" value="EnsemblPlants"/>
</dbReference>
<dbReference type="Gramene" id="Kaladp0021s0035.1.v1.1">
    <property type="protein sequence ID" value="Kaladp0021s0035.1.v1.1"/>
    <property type="gene ID" value="Kaladp0021s0035.v1.1"/>
</dbReference>
<dbReference type="SMART" id="SM00028">
    <property type="entry name" value="TPR"/>
    <property type="match status" value="7"/>
</dbReference>
<dbReference type="PANTHER" id="PTHR15704:SF7">
    <property type="entry name" value="SUPERKILLER COMPLEX PROTEIN 3"/>
    <property type="match status" value="1"/>
</dbReference>
<dbReference type="InterPro" id="IPR019734">
    <property type="entry name" value="TPR_rpt"/>
</dbReference>
<dbReference type="Pfam" id="PF13181">
    <property type="entry name" value="TPR_8"/>
    <property type="match status" value="1"/>
</dbReference>
<evidence type="ECO:0000256" key="1">
    <source>
        <dbReference type="ARBA" id="ARBA00022737"/>
    </source>
</evidence>
<dbReference type="GO" id="GO:0055087">
    <property type="term" value="C:Ski complex"/>
    <property type="evidence" value="ECO:0007669"/>
    <property type="project" value="EnsemblPlants"/>
</dbReference>
<feature type="repeat" description="TPR" evidence="3">
    <location>
        <begin position="156"/>
        <end position="189"/>
    </location>
</feature>
<name>A0A7N0T3Q5_KALFE</name>
<dbReference type="AlphaFoldDB" id="A0A7N0T3Q5"/>
<keyword evidence="5" id="KW-1185">Reference proteome</keyword>
<feature type="repeat" description="TPR" evidence="3">
    <location>
        <begin position="55"/>
        <end position="87"/>
    </location>
</feature>
<dbReference type="SUPFAM" id="SSF48452">
    <property type="entry name" value="TPR-like"/>
    <property type="match status" value="3"/>
</dbReference>
<keyword evidence="2 3" id="KW-0802">TPR repeat</keyword>
<dbReference type="EnsemblPlants" id="Kaladp0021s0035.1.v1.1">
    <property type="protein sequence ID" value="Kaladp0021s0035.1.v1.1"/>
    <property type="gene ID" value="Kaladp0021s0035.v1.1"/>
</dbReference>
<dbReference type="GO" id="GO:0016441">
    <property type="term" value="P:post-transcriptional gene silencing"/>
    <property type="evidence" value="ECO:0007669"/>
    <property type="project" value="EnsemblPlants"/>
</dbReference>
<dbReference type="PROSITE" id="PS50005">
    <property type="entry name" value="TPR"/>
    <property type="match status" value="4"/>
</dbReference>
<evidence type="ECO:0000313" key="4">
    <source>
        <dbReference type="EnsemblPlants" id="Kaladp0021s0035.1.v1.1"/>
    </source>
</evidence>
<dbReference type="Proteomes" id="UP000594263">
    <property type="component" value="Unplaced"/>
</dbReference>
<sequence length="1168" mass="130961">MEEKLNEIRLLQTDSDDHSHHFNLGLSFWDKGEEVWRVKAAEHFLISAKLNPRNGAAFRYLGQFYENQSTDRAVKCYQRAVTLDPNDSESGEALCNLLDKGGKFGLEIAVCVEASNSSPRAFWATRILGYFQVHQRKWSEAVQSLQHAIRGYPTCADLWESLGFAYQSLGMFTAALKSYGRAIDLDKSRVFALVESGNTHLMLGFFRKGVEQFRRALEISPQNISAHYGLASALFGLAKECNSLGAFGWASSLLEEATNLEMSSKFFTENKSSLWKLHGDLLFTLAKCFPWKKGDNFPHNRDTFNASILAWKQNCYSAAISARRSYQKALHLTPWQPNIYCDIGLASDLICGLGEHCDPDPEAWQLSEKMPLGGLLLDACNCELWVALGCLSHHNALVQHAYIRGLQLDVSLATAWAYLGKLYRKECKRKMTQKAFDSARSIDPSLALPWAGMAADSCYRKTTIDEAFEDCLRSVQIFPQADFQIGLVKIALMSNHLSSAQVFAASQQVVQCAPQNPESHNLNGLVLEARENYSLAAASFRLARFALQPCDENLFKLHIRDISINLARSLCKAGNAVEAVCECEYLNKEGLLDVKGFQIYALSLYRLGQNNLALSLSRTLSSKVSSMTGASSPVFTNFIISLLHEASGLDSSISAILKMPEELFESSEVSFPISAIHALDRNKKLTSLVVKSRRFVESHEDVTEMHYLIALTKLLRHGSERCLNFQSGVEHLRKALHSYPSSLLLRNLLGYLLSFGKEGQDLCHATKCCIMDIPPHSEEGLKLGCEVLGAGSIACYNAGNRIPEISFPSCNCRSHNAQKVPQQLQKLLHQEPWNIEVHYLVALNFLQKAREEGFPSNLCGSLKRFILPLFYEQIDSTSGHLYQYQKFQLLLCASEIDLQNGDDVSSEVHALTASALMLPDGYLFFAHLMLCRIYHVREDSLNLEQELVKCLQLKTHCHIGWICFFLIENGKQSGTRFDRLGLCQEECFKRNGSSGNIWMSVYNFVLGLLSLRKQNILCAREFLAKSCSLAEGDSCIFLCHGAICLELARKKSDSQYILLAVKNLTRAQELSTYHLPFVSILLAQAVGSLGSVAKWESNLRLEWDAWRAGNRPAELSFQMHLLVKSLEKRGTDSCSSDSCQAAMRWAIRSIHLNPASSRYWKVLQRLLE</sequence>
<evidence type="ECO:0000256" key="2">
    <source>
        <dbReference type="ARBA" id="ARBA00022803"/>
    </source>
</evidence>